<evidence type="ECO:0000313" key="2">
    <source>
        <dbReference type="EMBL" id="WXA97876.1"/>
    </source>
</evidence>
<proteinExistence type="predicted"/>
<dbReference type="EMBL" id="CP089982">
    <property type="protein sequence ID" value="WXA97876.1"/>
    <property type="molecule type" value="Genomic_DNA"/>
</dbReference>
<dbReference type="Proteomes" id="UP001379533">
    <property type="component" value="Chromosome"/>
</dbReference>
<evidence type="ECO:0000256" key="1">
    <source>
        <dbReference type="SAM" id="MobiDB-lite"/>
    </source>
</evidence>
<protein>
    <submittedName>
        <fullName evidence="2">Uncharacterized protein</fullName>
    </submittedName>
</protein>
<feature type="region of interest" description="Disordered" evidence="1">
    <location>
        <begin position="62"/>
        <end position="91"/>
    </location>
</feature>
<sequence>MAQSHLVAGVLGVLLTVASYEGHRAWTRTPAAKPAVATDTCAVSEDAYQRVADSLARCQERSAAREISPMSSPPTEITAATAAAPPPYSGDRFDPTPDEWKTLADEGRVKLSRPCAMTEDWMPAPEELQSVGLGPSAAAPVAAAYKAAAARAWESTRTQCAEWLGIDTAVAERIGAATCESLLDMAAQKDMSVFRRVAETRAGRRNETSLPPVERYYLAKTKELEEFESDLARRVGADATRKITESSTFCMYRELWPELPQ</sequence>
<evidence type="ECO:0000313" key="3">
    <source>
        <dbReference type="Proteomes" id="UP001379533"/>
    </source>
</evidence>
<dbReference type="RefSeq" id="WP_394848495.1">
    <property type="nucleotide sequence ID" value="NZ_CP089982.1"/>
</dbReference>
<keyword evidence="3" id="KW-1185">Reference proteome</keyword>
<reference evidence="2 3" key="1">
    <citation type="submission" date="2021-12" db="EMBL/GenBank/DDBJ databases">
        <title>Discovery of the Pendulisporaceae a myxobacterial family with distinct sporulation behavior and unique specialized metabolism.</title>
        <authorList>
            <person name="Garcia R."/>
            <person name="Popoff A."/>
            <person name="Bader C.D."/>
            <person name="Loehr J."/>
            <person name="Walesch S."/>
            <person name="Walt C."/>
            <person name="Boldt J."/>
            <person name="Bunk B."/>
            <person name="Haeckl F.J.F.P.J."/>
            <person name="Gunesch A.P."/>
            <person name="Birkelbach J."/>
            <person name="Nuebel U."/>
            <person name="Pietschmann T."/>
            <person name="Bach T."/>
            <person name="Mueller R."/>
        </authorList>
    </citation>
    <scope>NUCLEOTIDE SEQUENCE [LARGE SCALE GENOMIC DNA]</scope>
    <source>
        <strain evidence="2 3">MSr12523</strain>
    </source>
</reference>
<organism evidence="2 3">
    <name type="scientific">Pendulispora brunnea</name>
    <dbReference type="NCBI Taxonomy" id="2905690"/>
    <lineage>
        <taxon>Bacteria</taxon>
        <taxon>Pseudomonadati</taxon>
        <taxon>Myxococcota</taxon>
        <taxon>Myxococcia</taxon>
        <taxon>Myxococcales</taxon>
        <taxon>Sorangiineae</taxon>
        <taxon>Pendulisporaceae</taxon>
        <taxon>Pendulispora</taxon>
    </lineage>
</organism>
<accession>A0ABZ2KGS7</accession>
<feature type="compositionally biased region" description="Low complexity" evidence="1">
    <location>
        <begin position="73"/>
        <end position="83"/>
    </location>
</feature>
<name>A0ABZ2KGS7_9BACT</name>
<gene>
    <name evidence="2" type="ORF">LZC95_13665</name>
</gene>